<dbReference type="InterPro" id="IPR046357">
    <property type="entry name" value="PPIase_dom_sf"/>
</dbReference>
<dbReference type="EC" id="5.2.1.8" evidence="2"/>
<keyword evidence="4" id="KW-0697">Rotamase</keyword>
<dbReference type="InterPro" id="IPR001179">
    <property type="entry name" value="PPIase_FKBP_dom"/>
</dbReference>
<evidence type="ECO:0000313" key="9">
    <source>
        <dbReference type="EMBL" id="PJE80730.1"/>
    </source>
</evidence>
<dbReference type="InterPro" id="IPR000774">
    <property type="entry name" value="PPIase_FKBP_N"/>
</dbReference>
<dbReference type="PANTHER" id="PTHR43811:SF19">
    <property type="entry name" value="39 KDA FK506-BINDING NUCLEAR PROTEIN"/>
    <property type="match status" value="1"/>
</dbReference>
<dbReference type="Pfam" id="PF00254">
    <property type="entry name" value="FKBP_C"/>
    <property type="match status" value="1"/>
</dbReference>
<evidence type="ECO:0000256" key="2">
    <source>
        <dbReference type="ARBA" id="ARBA00013194"/>
    </source>
</evidence>
<dbReference type="Gene3D" id="1.10.287.460">
    <property type="entry name" value="Peptidyl-prolyl cis-trans isomerase, FKBP-type, N-terminal domain"/>
    <property type="match status" value="1"/>
</dbReference>
<reference evidence="9" key="1">
    <citation type="journal article" date="2017" name="Appl. Environ. Microbiol.">
        <title>Molecular characterization of an Endozoicomonas-like organism causing infection in king scallop Pecten maximus L.</title>
        <authorList>
            <person name="Cano I."/>
            <person name="van Aerle R."/>
            <person name="Ross S."/>
            <person name="Verner-Jeffreys D.W."/>
            <person name="Paley R.K."/>
            <person name="Rimmer G."/>
            <person name="Ryder D."/>
            <person name="Hooper P."/>
            <person name="Stone D."/>
            <person name="Feist S.W."/>
        </authorList>
    </citation>
    <scope>NUCLEOTIDE SEQUENCE</scope>
</reference>
<feature type="compositionally biased region" description="Basic and acidic residues" evidence="6">
    <location>
        <begin position="114"/>
        <end position="124"/>
    </location>
</feature>
<feature type="transmembrane region" description="Helical" evidence="7">
    <location>
        <begin position="6"/>
        <end position="25"/>
    </location>
</feature>
<name>A0A2H9TBV7_9ZZZZ</name>
<dbReference type="SUPFAM" id="SSF54534">
    <property type="entry name" value="FKBP-like"/>
    <property type="match status" value="1"/>
</dbReference>
<keyword evidence="7" id="KW-0812">Transmembrane</keyword>
<dbReference type="GO" id="GO:0003755">
    <property type="term" value="F:peptidyl-prolyl cis-trans isomerase activity"/>
    <property type="evidence" value="ECO:0007669"/>
    <property type="project" value="UniProtKB-KW"/>
</dbReference>
<dbReference type="InterPro" id="IPR036944">
    <property type="entry name" value="PPIase_FKBP_N_sf"/>
</dbReference>
<evidence type="ECO:0000256" key="1">
    <source>
        <dbReference type="ARBA" id="ARBA00000971"/>
    </source>
</evidence>
<comment type="catalytic activity">
    <reaction evidence="1">
        <text>[protein]-peptidylproline (omega=180) = [protein]-peptidylproline (omega=0)</text>
        <dbReference type="Rhea" id="RHEA:16237"/>
        <dbReference type="Rhea" id="RHEA-COMP:10747"/>
        <dbReference type="Rhea" id="RHEA-COMP:10748"/>
        <dbReference type="ChEBI" id="CHEBI:83833"/>
        <dbReference type="ChEBI" id="CHEBI:83834"/>
        <dbReference type="EC" id="5.2.1.8"/>
    </reaction>
</comment>
<comment type="caution">
    <text evidence="9">The sequence shown here is derived from an EMBL/GenBank/DDBJ whole genome shotgun (WGS) entry which is preliminary data.</text>
</comment>
<dbReference type="PANTHER" id="PTHR43811">
    <property type="entry name" value="FKBP-TYPE PEPTIDYL-PROLYL CIS-TRANS ISOMERASE FKPA"/>
    <property type="match status" value="1"/>
</dbReference>
<dbReference type="EMBL" id="NSIT01000007">
    <property type="protein sequence ID" value="PJE80730.1"/>
    <property type="molecule type" value="Genomic_DNA"/>
</dbReference>
<keyword evidence="5 9" id="KW-0413">Isomerase</keyword>
<dbReference type="Pfam" id="PF01346">
    <property type="entry name" value="FKBP_N"/>
    <property type="match status" value="1"/>
</dbReference>
<feature type="region of interest" description="Disordered" evidence="6">
    <location>
        <begin position="114"/>
        <end position="141"/>
    </location>
</feature>
<keyword evidence="7" id="KW-0472">Membrane</keyword>
<protein>
    <recommendedName>
        <fullName evidence="2">peptidylprolyl isomerase</fullName>
        <ecNumber evidence="2">5.2.1.8</ecNumber>
    </recommendedName>
</protein>
<feature type="domain" description="PPIase FKBP-type" evidence="8">
    <location>
        <begin position="166"/>
        <end position="251"/>
    </location>
</feature>
<evidence type="ECO:0000256" key="7">
    <source>
        <dbReference type="SAM" id="Phobius"/>
    </source>
</evidence>
<keyword evidence="7" id="KW-1133">Transmembrane helix</keyword>
<dbReference type="AlphaFoldDB" id="A0A2H9TBV7"/>
<keyword evidence="3" id="KW-0732">Signal</keyword>
<dbReference type="PRINTS" id="PR01730">
    <property type="entry name" value="INFPOTNTIATR"/>
</dbReference>
<proteinExistence type="predicted"/>
<dbReference type="GO" id="GO:0006457">
    <property type="term" value="P:protein folding"/>
    <property type="evidence" value="ECO:0007669"/>
    <property type="project" value="InterPro"/>
</dbReference>
<gene>
    <name evidence="9" type="primary">mip</name>
    <name evidence="9" type="ORF">CI610_00280</name>
</gene>
<evidence type="ECO:0000259" key="8">
    <source>
        <dbReference type="PROSITE" id="PS50059"/>
    </source>
</evidence>
<dbReference type="GO" id="GO:0016020">
    <property type="term" value="C:membrane"/>
    <property type="evidence" value="ECO:0007669"/>
    <property type="project" value="InterPro"/>
</dbReference>
<evidence type="ECO:0000256" key="4">
    <source>
        <dbReference type="ARBA" id="ARBA00023110"/>
    </source>
</evidence>
<accession>A0A2H9TBV7</accession>
<dbReference type="PROSITE" id="PS50059">
    <property type="entry name" value="FKBP_PPIASE"/>
    <property type="match status" value="1"/>
</dbReference>
<dbReference type="InterPro" id="IPR008104">
    <property type="entry name" value="INFPOTNTIATR"/>
</dbReference>
<organism evidence="9">
    <name type="scientific">invertebrate metagenome</name>
    <dbReference type="NCBI Taxonomy" id="1711999"/>
    <lineage>
        <taxon>unclassified sequences</taxon>
        <taxon>metagenomes</taxon>
        <taxon>organismal metagenomes</taxon>
    </lineage>
</organism>
<evidence type="ECO:0000256" key="6">
    <source>
        <dbReference type="SAM" id="MobiDB-lite"/>
    </source>
</evidence>
<dbReference type="Gene3D" id="3.10.50.40">
    <property type="match status" value="1"/>
</dbReference>
<sequence>MKLKTFIMLIVVIAIIALVVVGMKYRPSQGTDDLTTSVTQDNVTSLASDADKISYSLGALIAKNLTRQLQQFEPVNNEVLLKGIQDVLEDNTLLLEEKEMLEVVNSAQQKIMEQQKKEAEEAEQKNQAAGQDFLSENGKKDGVVTTESGLQYKILTTGKGTKPTATDTVEVNYEGHLLDGTVFDSSYKRQTSAKFPVNGVIKGWTEALQLMPEGSVWELYIPAELAYGTRAPQSIGPNQTLVFKVELIKVNPQEVKDQKAK</sequence>
<evidence type="ECO:0000256" key="3">
    <source>
        <dbReference type="ARBA" id="ARBA00022729"/>
    </source>
</evidence>
<evidence type="ECO:0000256" key="5">
    <source>
        <dbReference type="ARBA" id="ARBA00023235"/>
    </source>
</evidence>